<evidence type="ECO:0000313" key="2">
    <source>
        <dbReference type="EMBL" id="WRT64130.1"/>
    </source>
</evidence>
<organism evidence="2 3">
    <name type="scientific">Kwoniella shivajii</name>
    <dbReference type="NCBI Taxonomy" id="564305"/>
    <lineage>
        <taxon>Eukaryota</taxon>
        <taxon>Fungi</taxon>
        <taxon>Dikarya</taxon>
        <taxon>Basidiomycota</taxon>
        <taxon>Agaricomycotina</taxon>
        <taxon>Tremellomycetes</taxon>
        <taxon>Tremellales</taxon>
        <taxon>Cryptococcaceae</taxon>
        <taxon>Kwoniella</taxon>
    </lineage>
</organism>
<keyword evidence="3" id="KW-1185">Reference proteome</keyword>
<accession>A0ABZ1CSH0</accession>
<feature type="region of interest" description="Disordered" evidence="1">
    <location>
        <begin position="464"/>
        <end position="503"/>
    </location>
</feature>
<feature type="compositionally biased region" description="Low complexity" evidence="1">
    <location>
        <begin position="561"/>
        <end position="571"/>
    </location>
</feature>
<evidence type="ECO:0000256" key="1">
    <source>
        <dbReference type="SAM" id="MobiDB-lite"/>
    </source>
</evidence>
<reference evidence="2 3" key="1">
    <citation type="submission" date="2024-01" db="EMBL/GenBank/DDBJ databases">
        <title>Comparative genomics of Cryptococcus and Kwoniella reveals pathogenesis evolution and contrasting modes of karyotype evolution via chromosome fusion or intercentromeric recombination.</title>
        <authorList>
            <person name="Coelho M.A."/>
            <person name="David-Palma M."/>
            <person name="Shea T."/>
            <person name="Bowers K."/>
            <person name="McGinley-Smith S."/>
            <person name="Mohammad A.W."/>
            <person name="Gnirke A."/>
            <person name="Yurkov A.M."/>
            <person name="Nowrousian M."/>
            <person name="Sun S."/>
            <person name="Cuomo C.A."/>
            <person name="Heitman J."/>
        </authorList>
    </citation>
    <scope>NUCLEOTIDE SEQUENCE [LARGE SCALE GENOMIC DNA]</scope>
    <source>
        <strain evidence="2">CBS 11374</strain>
    </source>
</reference>
<dbReference type="RefSeq" id="XP_062788870.1">
    <property type="nucleotide sequence ID" value="XM_062932819.1"/>
</dbReference>
<dbReference type="Proteomes" id="UP001329825">
    <property type="component" value="Chromosome 1"/>
</dbReference>
<feature type="compositionally biased region" description="Polar residues" evidence="1">
    <location>
        <begin position="16"/>
        <end position="31"/>
    </location>
</feature>
<feature type="region of interest" description="Disordered" evidence="1">
    <location>
        <begin position="1"/>
        <end position="78"/>
    </location>
</feature>
<proteinExistence type="predicted"/>
<name>A0ABZ1CSH0_9TREE</name>
<dbReference type="GeneID" id="87953190"/>
<feature type="compositionally biased region" description="Polar residues" evidence="1">
    <location>
        <begin position="470"/>
        <end position="497"/>
    </location>
</feature>
<feature type="compositionally biased region" description="Polar residues" evidence="1">
    <location>
        <begin position="578"/>
        <end position="596"/>
    </location>
</feature>
<sequence>MINLTPSSSSCSMSSFLITKRQSPPSPTTDTKIPFKKRYMDNAMTDILSETTSTDRKDEDDGEDEIMEITSPSKDKGKGKMKMVYLPELPEEVWMRIFEIFYEDISTEWQTTSIFRDGLTPVLLSRYHARIAIPVLYRHPYIGYRAIQPFIAAMTNSARYTEFNHAEYIKHITIRPSPIIPSVEFRSYLSNTDKRGIFPEANNNNTAILTIHPSFEILMRHLSDLLTFTLKDTLVLHQADSALLFAGLKVISPKKARLEFRMWDLYTSSYGQDIIGATTRGTYTPHGGRPSALPFPDPLSPRPRLYNTGDAGLQEEWRDALFNSTELDAASSWPENPRYDNDHDFVPHGNHILPNFQAQNAAAGQNFPLNPHLQSQSLPLYVPTNQVVNPYLRLQPINHPAVQSQQTVGSSDPSSLLQHHVALSSAVSAPKSFVNPNADLRRSTFHSGVINDRQQRAAHRNTLFHAAPRASTSTSTQFDTAGDRSSQNSFSRHNQVGSKVHHDPFIDGWANSIQLSSSDDEDDIGNNDQEEEATGEAAALIELGGSAIRRPRSALPGRLLPPQSSMSTSMPTRRDDVNQLSLAGSRNSYDPESSSVPAPRRSRNALGVTHKVRQHRNQDANDFAMRPVQLTLAPRMTSQGLARQIRLRLLDLIANSWSPRLQAFSFVAFDPQASMIVRSPELDFWTQIAVPHIRVHLPRTINSLEIFKGEKEVMWDRIRRRRDLERTVLSFRESPGQNPTNAQPAVNQQQNLQENIEDHRIVGGDGSGGDLINDQVRLFEIEINSMQEMRDEVWINNGDQLPPQLCRILAGEHDWTDVHFMEHSIDSYSVPYVSYLRPDSPATTDFDSPTFSFMTFGSDEITELDEDEFGLAANDTYDREKAEEQARMIKDREVYMKK</sequence>
<dbReference type="EMBL" id="CP141881">
    <property type="protein sequence ID" value="WRT64130.1"/>
    <property type="molecule type" value="Genomic_DNA"/>
</dbReference>
<gene>
    <name evidence="2" type="ORF">IL334_001059</name>
</gene>
<protein>
    <recommendedName>
        <fullName evidence="4">F-box domain-containing protein</fullName>
    </recommendedName>
</protein>
<feature type="region of interest" description="Disordered" evidence="1">
    <location>
        <begin position="552"/>
        <end position="607"/>
    </location>
</feature>
<evidence type="ECO:0000313" key="3">
    <source>
        <dbReference type="Proteomes" id="UP001329825"/>
    </source>
</evidence>
<evidence type="ECO:0008006" key="4">
    <source>
        <dbReference type="Google" id="ProtNLM"/>
    </source>
</evidence>